<gene>
    <name evidence="7" type="ORF">GTQ45_06525</name>
</gene>
<keyword evidence="8" id="KW-1185">Reference proteome</keyword>
<dbReference type="Pfam" id="PF03631">
    <property type="entry name" value="Virul_fac_BrkB"/>
    <property type="match status" value="1"/>
</dbReference>
<dbReference type="PANTHER" id="PTHR30213">
    <property type="entry name" value="INNER MEMBRANE PROTEIN YHJD"/>
    <property type="match status" value="1"/>
</dbReference>
<dbReference type="EMBL" id="WXYQ01000005">
    <property type="protein sequence ID" value="NBG95384.1"/>
    <property type="molecule type" value="Genomic_DNA"/>
</dbReference>
<dbReference type="PROSITE" id="PS51197">
    <property type="entry name" value="HTH_RRF2_2"/>
    <property type="match status" value="1"/>
</dbReference>
<evidence type="ECO:0000256" key="4">
    <source>
        <dbReference type="ARBA" id="ARBA00022989"/>
    </source>
</evidence>
<feature type="transmembrane region" description="Helical" evidence="6">
    <location>
        <begin position="114"/>
        <end position="136"/>
    </location>
</feature>
<evidence type="ECO:0000256" key="1">
    <source>
        <dbReference type="ARBA" id="ARBA00004651"/>
    </source>
</evidence>
<evidence type="ECO:0000256" key="5">
    <source>
        <dbReference type="ARBA" id="ARBA00023136"/>
    </source>
</evidence>
<dbReference type="SUPFAM" id="SSF46785">
    <property type="entry name" value="Winged helix' DNA-binding domain"/>
    <property type="match status" value="1"/>
</dbReference>
<proteinExistence type="predicted"/>
<keyword evidence="4 6" id="KW-1133">Transmembrane helix</keyword>
<evidence type="ECO:0000313" key="8">
    <source>
        <dbReference type="Proteomes" id="UP000470384"/>
    </source>
</evidence>
<dbReference type="Proteomes" id="UP000470384">
    <property type="component" value="Unassembled WGS sequence"/>
</dbReference>
<evidence type="ECO:0000256" key="3">
    <source>
        <dbReference type="ARBA" id="ARBA00022692"/>
    </source>
</evidence>
<dbReference type="AlphaFoldDB" id="A0A845QA88"/>
<name>A0A845QA88_9HYPH</name>
<comment type="caution">
    <text evidence="7">The sequence shown here is derived from an EMBL/GenBank/DDBJ whole genome shotgun (WGS) entry which is preliminary data.</text>
</comment>
<reference evidence="7 8" key="1">
    <citation type="journal article" date="2016" name="Int. J. Syst. Evol. Microbiol.">
        <title>Pyruvatibacter mobilis gen. nov., sp. nov., a marine bacterium from the culture broth of Picochlorum sp. 122.</title>
        <authorList>
            <person name="Wang G."/>
            <person name="Tang M."/>
            <person name="Wu H."/>
            <person name="Dai S."/>
            <person name="Li T."/>
            <person name="Chen C."/>
            <person name="He H."/>
            <person name="Fan J."/>
            <person name="Xiang W."/>
            <person name="Li X."/>
        </authorList>
    </citation>
    <scope>NUCLEOTIDE SEQUENCE [LARGE SCALE GENOMIC DNA]</scope>
    <source>
        <strain evidence="7 8">GYP-11</strain>
    </source>
</reference>
<feature type="transmembrane region" description="Helical" evidence="6">
    <location>
        <begin position="262"/>
        <end position="292"/>
    </location>
</feature>
<comment type="subcellular location">
    <subcellularLocation>
        <location evidence="1">Cell membrane</location>
        <topology evidence="1">Multi-pass membrane protein</topology>
    </subcellularLocation>
</comment>
<organism evidence="7 8">
    <name type="scientific">Pyruvatibacter mobilis</name>
    <dbReference type="NCBI Taxonomy" id="1712261"/>
    <lineage>
        <taxon>Bacteria</taxon>
        <taxon>Pseudomonadati</taxon>
        <taxon>Pseudomonadota</taxon>
        <taxon>Alphaproteobacteria</taxon>
        <taxon>Hyphomicrobiales</taxon>
        <taxon>Parvibaculaceae</taxon>
        <taxon>Pyruvatibacter</taxon>
    </lineage>
</organism>
<keyword evidence="3 6" id="KW-0812">Transmembrane</keyword>
<feature type="transmembrane region" description="Helical" evidence="6">
    <location>
        <begin position="228"/>
        <end position="250"/>
    </location>
</feature>
<feature type="transmembrane region" description="Helical" evidence="6">
    <location>
        <begin position="204"/>
        <end position="221"/>
    </location>
</feature>
<accession>A0A845QA88</accession>
<evidence type="ECO:0000256" key="2">
    <source>
        <dbReference type="ARBA" id="ARBA00022475"/>
    </source>
</evidence>
<evidence type="ECO:0000256" key="6">
    <source>
        <dbReference type="SAM" id="Phobius"/>
    </source>
</evidence>
<dbReference type="OrthoDB" id="8477159at2"/>
<feature type="transmembrane region" description="Helical" evidence="6">
    <location>
        <begin position="55"/>
        <end position="74"/>
    </location>
</feature>
<dbReference type="Gene3D" id="1.10.10.10">
    <property type="entry name" value="Winged helix-like DNA-binding domain superfamily/Winged helix DNA-binding domain"/>
    <property type="match status" value="1"/>
</dbReference>
<dbReference type="NCBIfam" id="TIGR00765">
    <property type="entry name" value="yihY_not_rbn"/>
    <property type="match status" value="1"/>
</dbReference>
<dbReference type="InterPro" id="IPR017039">
    <property type="entry name" value="Virul_fac_BrkB"/>
</dbReference>
<dbReference type="InterPro" id="IPR036388">
    <property type="entry name" value="WH-like_DNA-bd_sf"/>
</dbReference>
<keyword evidence="2" id="KW-1003">Cell membrane</keyword>
<dbReference type="GO" id="GO:0005886">
    <property type="term" value="C:plasma membrane"/>
    <property type="evidence" value="ECO:0007669"/>
    <property type="project" value="UniProtKB-SubCell"/>
</dbReference>
<protein>
    <submittedName>
        <fullName evidence="7">YihY family inner membrane protein</fullName>
    </submittedName>
</protein>
<dbReference type="GeneID" id="300655152"/>
<sequence>MTLSDLTNRAWYFIWDAPLDGAPWWQRQAQHMLRIAGVLIRDFSSGTLNLHAMSLVYTTLLALIPALAIVFSVLKGFGVDRELEVFLTEFLAPLGSQGLEIRDTILRFVEQVNIGLLGSVGIAVLIYTGVSLLQKVEAALNEIWQVRRLRPLARRFSDFVSVLLVGPILMVVAMGLMASVAGSAAVDGIGGESMQAVLSEVSRLVPYFLVVLVFMIIYMVIPNTRVTLTAAFVGAVVAGLAWNIAGWAFASFVVTSARYAVIYSAFASLIVFMFWMYVGWLILLAGAGIAFYHQNPAYLTRSAVYRLSIEARERLALDIAYLVAAAFERGETPWTSQRLARIMHLPLPPVERVISFLLQEGMLLETGSDVPGLVPARPLDRIPVEEWLRIVRQGAEGHAQLTLRPGAEVIVDNDKLGPLIDRLDEARRDALDGLTLRDLVTGTHEAKPVTDKVASISKS</sequence>
<dbReference type="PANTHER" id="PTHR30213:SF0">
    <property type="entry name" value="UPF0761 MEMBRANE PROTEIN YIHY"/>
    <property type="match status" value="1"/>
</dbReference>
<feature type="transmembrane region" description="Helical" evidence="6">
    <location>
        <begin position="156"/>
        <end position="184"/>
    </location>
</feature>
<dbReference type="InterPro" id="IPR000944">
    <property type="entry name" value="Tscrpt_reg_Rrf2"/>
</dbReference>
<dbReference type="InterPro" id="IPR036390">
    <property type="entry name" value="WH_DNA-bd_sf"/>
</dbReference>
<evidence type="ECO:0000313" key="7">
    <source>
        <dbReference type="EMBL" id="NBG95384.1"/>
    </source>
</evidence>
<dbReference type="RefSeq" id="WP_160587378.1">
    <property type="nucleotide sequence ID" value="NZ_BMHN01000001.1"/>
</dbReference>
<keyword evidence="5 6" id="KW-0472">Membrane</keyword>